<feature type="transmembrane region" description="Helical" evidence="1">
    <location>
        <begin position="131"/>
        <end position="148"/>
    </location>
</feature>
<feature type="transmembrane region" description="Helical" evidence="1">
    <location>
        <begin position="66"/>
        <end position="88"/>
    </location>
</feature>
<feature type="transmembrane region" description="Helical" evidence="1">
    <location>
        <begin position="108"/>
        <end position="125"/>
    </location>
</feature>
<dbReference type="RefSeq" id="WP_201432147.1">
    <property type="nucleotide sequence ID" value="NZ_JAEQBW010000008.1"/>
</dbReference>
<feature type="transmembrane region" description="Helical" evidence="1">
    <location>
        <begin position="181"/>
        <end position="200"/>
    </location>
</feature>
<organism evidence="2 3">
    <name type="scientific">Marivirga aurantiaca</name>
    <dbReference type="NCBI Taxonomy" id="2802615"/>
    <lineage>
        <taxon>Bacteria</taxon>
        <taxon>Pseudomonadati</taxon>
        <taxon>Bacteroidota</taxon>
        <taxon>Cytophagia</taxon>
        <taxon>Cytophagales</taxon>
        <taxon>Marivirgaceae</taxon>
        <taxon>Marivirga</taxon>
    </lineage>
</organism>
<keyword evidence="1" id="KW-0812">Transmembrane</keyword>
<gene>
    <name evidence="2" type="ORF">JKA74_15570</name>
</gene>
<comment type="caution">
    <text evidence="2">The sequence shown here is derived from an EMBL/GenBank/DDBJ whole genome shotgun (WGS) entry which is preliminary data.</text>
</comment>
<feature type="transmembrane region" description="Helical" evidence="1">
    <location>
        <begin position="21"/>
        <end position="46"/>
    </location>
</feature>
<keyword evidence="1" id="KW-1133">Transmembrane helix</keyword>
<dbReference type="AlphaFoldDB" id="A0A934X0K8"/>
<dbReference type="EMBL" id="JAEQBW010000008">
    <property type="protein sequence ID" value="MBK6266464.1"/>
    <property type="molecule type" value="Genomic_DNA"/>
</dbReference>
<evidence type="ECO:0000256" key="1">
    <source>
        <dbReference type="SAM" id="Phobius"/>
    </source>
</evidence>
<keyword evidence="1" id="KW-0472">Membrane</keyword>
<sequence>MNTPQKELSEIKAIMERSTRFISLSGMSGVMAGIYALIASALAYYWVYYPNSPFGFRISYVNDEQILLKLIVTAIIVLVLSVGTGIYLTKKKTQKNNTKFWSTTSKRFLFSLFIPIIVGGFFTLALILRGYLIIVAPATLIFYGMALLNASHFTLSDIKYLAYCQIALGILSAFFPGYGLIFWSLGFGVLHIVYGITMYLKYDR</sequence>
<name>A0A934X0K8_9BACT</name>
<evidence type="ECO:0000313" key="2">
    <source>
        <dbReference type="EMBL" id="MBK6266464.1"/>
    </source>
</evidence>
<accession>A0A934X0K8</accession>
<proteinExistence type="predicted"/>
<dbReference type="Proteomes" id="UP000611723">
    <property type="component" value="Unassembled WGS sequence"/>
</dbReference>
<protein>
    <submittedName>
        <fullName evidence="2">Uncharacterized protein</fullName>
    </submittedName>
</protein>
<reference evidence="2" key="1">
    <citation type="submission" date="2021-01" db="EMBL/GenBank/DDBJ databases">
        <title>Marivirga aurantiaca sp. nov., isolated from intertidal surface sediments.</title>
        <authorList>
            <person name="Zhang M."/>
        </authorList>
    </citation>
    <scope>NUCLEOTIDE SEQUENCE</scope>
    <source>
        <strain evidence="2">S37H4</strain>
    </source>
</reference>
<evidence type="ECO:0000313" key="3">
    <source>
        <dbReference type="Proteomes" id="UP000611723"/>
    </source>
</evidence>
<keyword evidence="3" id="KW-1185">Reference proteome</keyword>